<dbReference type="Pfam" id="PF03649">
    <property type="entry name" value="UPF0014"/>
    <property type="match status" value="1"/>
</dbReference>
<feature type="transmembrane region" description="Helical" evidence="6">
    <location>
        <begin position="92"/>
        <end position="115"/>
    </location>
</feature>
<keyword evidence="8" id="KW-1185">Reference proteome</keyword>
<evidence type="ECO:0000256" key="2">
    <source>
        <dbReference type="ARBA" id="ARBA00005268"/>
    </source>
</evidence>
<feature type="transmembrane region" description="Helical" evidence="6">
    <location>
        <begin position="50"/>
        <end position="80"/>
    </location>
</feature>
<feature type="transmembrane region" description="Helical" evidence="6">
    <location>
        <begin position="12"/>
        <end position="30"/>
    </location>
</feature>
<evidence type="ECO:0000256" key="6">
    <source>
        <dbReference type="SAM" id="Phobius"/>
    </source>
</evidence>
<dbReference type="PATRIC" id="fig|59750.3.peg.6664"/>
<reference evidence="7 8" key="1">
    <citation type="submission" date="2015-07" db="EMBL/GenBank/DDBJ databases">
        <title>A draft genome sequence of Mycobacterium wolinskyi.</title>
        <authorList>
            <person name="de Man T.J."/>
            <person name="Perry K.A."/>
            <person name="Coulliette A.D."/>
            <person name="Jensen B."/>
            <person name="Toney N.C."/>
            <person name="Limbago B.M."/>
            <person name="Noble-Wang J."/>
        </authorList>
    </citation>
    <scope>NUCLEOTIDE SEQUENCE [LARGE SCALE GENOMIC DNA]</scope>
    <source>
        <strain evidence="7 8">CDC_01</strain>
    </source>
</reference>
<evidence type="ECO:0000256" key="4">
    <source>
        <dbReference type="ARBA" id="ARBA00022989"/>
    </source>
</evidence>
<comment type="caution">
    <text evidence="7">The sequence shown here is derived from an EMBL/GenBank/DDBJ whole genome shotgun (WGS) entry which is preliminary data.</text>
</comment>
<feature type="transmembrane region" description="Helical" evidence="6">
    <location>
        <begin position="218"/>
        <end position="240"/>
    </location>
</feature>
<gene>
    <name evidence="7" type="ORF">AFM11_12860</name>
</gene>
<dbReference type="STRING" id="59750.AWC31_03145"/>
<comment type="similarity">
    <text evidence="2">Belongs to the UPF0014 family.</text>
</comment>
<accession>A0A132PNH6</accession>
<dbReference type="Proteomes" id="UP000070612">
    <property type="component" value="Unassembled WGS sequence"/>
</dbReference>
<protein>
    <submittedName>
        <fullName evidence="7">ABC transporter permease</fullName>
    </submittedName>
</protein>
<evidence type="ECO:0000256" key="1">
    <source>
        <dbReference type="ARBA" id="ARBA00004141"/>
    </source>
</evidence>
<keyword evidence="4 6" id="KW-1133">Transmembrane helix</keyword>
<keyword evidence="3 6" id="KW-0812">Transmembrane</keyword>
<dbReference type="EMBL" id="LGTW01000007">
    <property type="protein sequence ID" value="KWX23865.1"/>
    <property type="molecule type" value="Genomic_DNA"/>
</dbReference>
<dbReference type="GO" id="GO:0005886">
    <property type="term" value="C:plasma membrane"/>
    <property type="evidence" value="ECO:0007669"/>
    <property type="project" value="TreeGrafter"/>
</dbReference>
<dbReference type="PANTHER" id="PTHR30028:SF0">
    <property type="entry name" value="PROTEIN ALUMINUM SENSITIVE 3"/>
    <property type="match status" value="1"/>
</dbReference>
<feature type="transmembrane region" description="Helical" evidence="6">
    <location>
        <begin position="121"/>
        <end position="141"/>
    </location>
</feature>
<keyword evidence="5 6" id="KW-0472">Membrane</keyword>
<evidence type="ECO:0000256" key="3">
    <source>
        <dbReference type="ARBA" id="ARBA00022692"/>
    </source>
</evidence>
<comment type="subcellular location">
    <subcellularLocation>
        <location evidence="1">Membrane</location>
        <topology evidence="1">Multi-pass membrane protein</topology>
    </subcellularLocation>
</comment>
<organism evidence="7 8">
    <name type="scientific">Mycolicibacterium wolinskyi</name>
    <dbReference type="NCBI Taxonomy" id="59750"/>
    <lineage>
        <taxon>Bacteria</taxon>
        <taxon>Bacillati</taxon>
        <taxon>Actinomycetota</taxon>
        <taxon>Actinomycetes</taxon>
        <taxon>Mycobacteriales</taxon>
        <taxon>Mycobacteriaceae</taxon>
        <taxon>Mycolicibacterium</taxon>
    </lineage>
</organism>
<dbReference type="PANTHER" id="PTHR30028">
    <property type="entry name" value="UPF0014 INNER MEMBRANE PROTEIN YBBM-RELATED"/>
    <property type="match status" value="1"/>
</dbReference>
<evidence type="ECO:0000313" key="8">
    <source>
        <dbReference type="Proteomes" id="UP000070612"/>
    </source>
</evidence>
<dbReference type="AlphaFoldDB" id="A0A132PNH6"/>
<feature type="transmembrane region" description="Helical" evidence="6">
    <location>
        <begin position="191"/>
        <end position="212"/>
    </location>
</feature>
<dbReference type="InterPro" id="IPR005226">
    <property type="entry name" value="UPF0014_fam"/>
</dbReference>
<dbReference type="RefSeq" id="WP_067849568.1">
    <property type="nucleotide sequence ID" value="NZ_LGTW01000007.1"/>
</dbReference>
<proteinExistence type="inferred from homology"/>
<sequence length="280" mass="28415">MLLDEPTLGAPLIVLCLGMAIAAALIYRLAGLGPPATVPWATLRAGVQLAAVAAILAAAITQLWSSVLVLAVMFTVASLTAARRSQATRGSAWIAMALAAGLLCVLPALLLSGVVPSTGVAVVPIVAIVLGGTMTAVAVAARLALDTLVLRAGEVEAALSLGMSNRDSRLEVIRGAATNALLPNLDSTRTVGLVTLPGAFVGVLLSTGSAAQAGAVQILVLVALLLSQSCAVAITIELIARGRIVRAQNPSPQAGRRRIFGVGSVWSRWGHGTSMGTRSR</sequence>
<evidence type="ECO:0000256" key="5">
    <source>
        <dbReference type="ARBA" id="ARBA00023136"/>
    </source>
</evidence>
<name>A0A132PNH6_9MYCO</name>
<evidence type="ECO:0000313" key="7">
    <source>
        <dbReference type="EMBL" id="KWX23865.1"/>
    </source>
</evidence>